<comment type="caution">
    <text evidence="7">The sequence shown here is derived from an EMBL/GenBank/DDBJ whole genome shotgun (WGS) entry which is preliminary data.</text>
</comment>
<dbReference type="InterPro" id="IPR014748">
    <property type="entry name" value="Enoyl-CoA_hydra_C"/>
</dbReference>
<dbReference type="FunFam" id="1.10.12.10:FF:000001">
    <property type="entry name" value="Probable enoyl-CoA hydratase, mitochondrial"/>
    <property type="match status" value="1"/>
</dbReference>
<dbReference type="Proteomes" id="UP000256485">
    <property type="component" value="Unassembled WGS sequence"/>
</dbReference>
<dbReference type="OrthoDB" id="4308938at2"/>
<evidence type="ECO:0000256" key="5">
    <source>
        <dbReference type="ARBA" id="ARBA00023717"/>
    </source>
</evidence>
<dbReference type="PANTHER" id="PTHR11941:SF54">
    <property type="entry name" value="ENOYL-COA HYDRATASE, MITOCHONDRIAL"/>
    <property type="match status" value="1"/>
</dbReference>
<comment type="catalytic activity">
    <reaction evidence="5">
        <text>a 4-saturated-(3S)-3-hydroxyacyl-CoA = a (3E)-enoyl-CoA + H2O</text>
        <dbReference type="Rhea" id="RHEA:20724"/>
        <dbReference type="ChEBI" id="CHEBI:15377"/>
        <dbReference type="ChEBI" id="CHEBI:58521"/>
        <dbReference type="ChEBI" id="CHEBI:137480"/>
        <dbReference type="EC" id="4.2.1.17"/>
    </reaction>
</comment>
<dbReference type="InterPro" id="IPR029045">
    <property type="entry name" value="ClpP/crotonase-like_dom_sf"/>
</dbReference>
<dbReference type="InterPro" id="IPR001753">
    <property type="entry name" value="Enoyl-CoA_hydra/iso"/>
</dbReference>
<keyword evidence="8" id="KW-1185">Reference proteome</keyword>
<sequence>MTRDLHEHLAEERDGAVAVLRVRREDKLGALSRSMLETLVTYLDELAHDDDVRVLVVTGTGRGFIAGADISEYDGVSHAAFDAYQRLGRAAFGKLAALPQPTIAAVNGYAFGGGFEVALACDLIVASTAARFALPEVKLGLLPGGGGTQRLARAIGVRATKELVMTGRAMRPDEAERRGLVSRVVDPDQLLPAALELAHALAERAPLAVREAKRLVDDGVEAPLGAAWTLEQRVLSALYASEDAREGIRAFIEKREPVFVGR</sequence>
<evidence type="ECO:0000256" key="2">
    <source>
        <dbReference type="ARBA" id="ARBA00012076"/>
    </source>
</evidence>
<dbReference type="Pfam" id="PF00378">
    <property type="entry name" value="ECH_1"/>
    <property type="match status" value="1"/>
</dbReference>
<evidence type="ECO:0000313" key="7">
    <source>
        <dbReference type="EMBL" id="REF35430.1"/>
    </source>
</evidence>
<comment type="catalytic activity">
    <reaction evidence="4">
        <text>a (3S)-3-hydroxyacyl-CoA = a (2E)-enoyl-CoA + H2O</text>
        <dbReference type="Rhea" id="RHEA:16105"/>
        <dbReference type="ChEBI" id="CHEBI:15377"/>
        <dbReference type="ChEBI" id="CHEBI:57318"/>
        <dbReference type="ChEBI" id="CHEBI:58856"/>
        <dbReference type="EC" id="4.2.1.17"/>
    </reaction>
</comment>
<protein>
    <recommendedName>
        <fullName evidence="2">enoyl-CoA hydratase</fullName>
        <ecNumber evidence="2">4.2.1.17</ecNumber>
    </recommendedName>
</protein>
<gene>
    <name evidence="7" type="ORF">DFJ64_0810</name>
</gene>
<dbReference type="AlphaFoldDB" id="A0A3D9V5J1"/>
<dbReference type="FunFam" id="3.90.226.10:FF:000009">
    <property type="entry name" value="Carnitinyl-CoA dehydratase"/>
    <property type="match status" value="1"/>
</dbReference>
<dbReference type="EC" id="4.2.1.17" evidence="2"/>
<dbReference type="Gene3D" id="1.10.12.10">
    <property type="entry name" value="Lyase 2-enoyl-coa Hydratase, Chain A, domain 2"/>
    <property type="match status" value="1"/>
</dbReference>
<dbReference type="SUPFAM" id="SSF52096">
    <property type="entry name" value="ClpP/crotonase"/>
    <property type="match status" value="1"/>
</dbReference>
<dbReference type="InterPro" id="IPR018376">
    <property type="entry name" value="Enoyl-CoA_hyd/isom_CS"/>
</dbReference>
<evidence type="ECO:0000256" key="4">
    <source>
        <dbReference type="ARBA" id="ARBA00023709"/>
    </source>
</evidence>
<dbReference type="Gene3D" id="3.90.226.10">
    <property type="entry name" value="2-enoyl-CoA Hydratase, Chain A, domain 1"/>
    <property type="match status" value="1"/>
</dbReference>
<accession>A0A3D9V5J1</accession>
<reference evidence="7 8" key="1">
    <citation type="submission" date="2018-08" db="EMBL/GenBank/DDBJ databases">
        <title>Sequencing the genomes of 1000 actinobacteria strains.</title>
        <authorList>
            <person name="Klenk H.-P."/>
        </authorList>
    </citation>
    <scope>NUCLEOTIDE SEQUENCE [LARGE SCALE GENOMIC DNA]</scope>
    <source>
        <strain evidence="7 8">DSM 22891</strain>
    </source>
</reference>
<name>A0A3D9V5J1_THECX</name>
<keyword evidence="3" id="KW-0456">Lyase</keyword>
<dbReference type="GO" id="GO:0006635">
    <property type="term" value="P:fatty acid beta-oxidation"/>
    <property type="evidence" value="ECO:0007669"/>
    <property type="project" value="TreeGrafter"/>
</dbReference>
<organism evidence="7 8">
    <name type="scientific">Thermasporomyces composti</name>
    <dbReference type="NCBI Taxonomy" id="696763"/>
    <lineage>
        <taxon>Bacteria</taxon>
        <taxon>Bacillati</taxon>
        <taxon>Actinomycetota</taxon>
        <taxon>Actinomycetes</taxon>
        <taxon>Propionibacteriales</taxon>
        <taxon>Nocardioidaceae</taxon>
        <taxon>Thermasporomyces</taxon>
    </lineage>
</organism>
<evidence type="ECO:0000256" key="6">
    <source>
        <dbReference type="RuleBase" id="RU003707"/>
    </source>
</evidence>
<dbReference type="GO" id="GO:0004300">
    <property type="term" value="F:enoyl-CoA hydratase activity"/>
    <property type="evidence" value="ECO:0007669"/>
    <property type="project" value="UniProtKB-EC"/>
</dbReference>
<dbReference type="PANTHER" id="PTHR11941">
    <property type="entry name" value="ENOYL-COA HYDRATASE-RELATED"/>
    <property type="match status" value="1"/>
</dbReference>
<evidence type="ECO:0000313" key="8">
    <source>
        <dbReference type="Proteomes" id="UP000256485"/>
    </source>
</evidence>
<comment type="similarity">
    <text evidence="1 6">Belongs to the enoyl-CoA hydratase/isomerase family.</text>
</comment>
<dbReference type="RefSeq" id="WP_115849218.1">
    <property type="nucleotide sequence ID" value="NZ_QTUC01000001.1"/>
</dbReference>
<evidence type="ECO:0000256" key="1">
    <source>
        <dbReference type="ARBA" id="ARBA00005254"/>
    </source>
</evidence>
<proteinExistence type="inferred from homology"/>
<dbReference type="EMBL" id="QTUC01000001">
    <property type="protein sequence ID" value="REF35430.1"/>
    <property type="molecule type" value="Genomic_DNA"/>
</dbReference>
<evidence type="ECO:0000256" key="3">
    <source>
        <dbReference type="ARBA" id="ARBA00023239"/>
    </source>
</evidence>
<dbReference type="PROSITE" id="PS00166">
    <property type="entry name" value="ENOYL_COA_HYDRATASE"/>
    <property type="match status" value="1"/>
</dbReference>
<dbReference type="CDD" id="cd06558">
    <property type="entry name" value="crotonase-like"/>
    <property type="match status" value="1"/>
</dbReference>